<keyword evidence="3" id="KW-1185">Reference proteome</keyword>
<dbReference type="InterPro" id="IPR005043">
    <property type="entry name" value="XPO2_C"/>
</dbReference>
<feature type="domain" description="Exportin-2 C-terminal" evidence="1">
    <location>
        <begin position="62"/>
        <end position="112"/>
    </location>
</feature>
<reference evidence="2 3" key="1">
    <citation type="submission" date="2019-12" db="EMBL/GenBank/DDBJ databases">
        <authorList>
            <person name="Alioto T."/>
            <person name="Alioto T."/>
            <person name="Gomez Garrido J."/>
        </authorList>
    </citation>
    <scope>NUCLEOTIDE SEQUENCE [LARGE SCALE GENOMIC DNA]</scope>
</reference>
<dbReference type="OrthoDB" id="1749501at2759"/>
<feature type="non-terminal residue" evidence="2">
    <location>
        <position position="1"/>
    </location>
</feature>
<dbReference type="Proteomes" id="UP000594638">
    <property type="component" value="Unassembled WGS sequence"/>
</dbReference>
<dbReference type="EMBL" id="CACTIH010002186">
    <property type="protein sequence ID" value="CAA2974618.1"/>
    <property type="molecule type" value="Genomic_DNA"/>
</dbReference>
<evidence type="ECO:0000259" key="1">
    <source>
        <dbReference type="Pfam" id="PF03378"/>
    </source>
</evidence>
<evidence type="ECO:0000313" key="3">
    <source>
        <dbReference type="Proteomes" id="UP000594638"/>
    </source>
</evidence>
<accession>A0A8S0R736</accession>
<proteinExistence type="predicted"/>
<organism evidence="2 3">
    <name type="scientific">Olea europaea subsp. europaea</name>
    <dbReference type="NCBI Taxonomy" id="158383"/>
    <lineage>
        <taxon>Eukaryota</taxon>
        <taxon>Viridiplantae</taxon>
        <taxon>Streptophyta</taxon>
        <taxon>Embryophyta</taxon>
        <taxon>Tracheophyta</taxon>
        <taxon>Spermatophyta</taxon>
        <taxon>Magnoliopsida</taxon>
        <taxon>eudicotyledons</taxon>
        <taxon>Gunneridae</taxon>
        <taxon>Pentapetalae</taxon>
        <taxon>asterids</taxon>
        <taxon>lamiids</taxon>
        <taxon>Lamiales</taxon>
        <taxon>Oleaceae</taxon>
        <taxon>Oleeae</taxon>
        <taxon>Olea</taxon>
    </lineage>
</organism>
<name>A0A8S0R736_OLEEU</name>
<dbReference type="Pfam" id="PF03378">
    <property type="entry name" value="CAS_CSE1"/>
    <property type="match status" value="1"/>
</dbReference>
<evidence type="ECO:0000313" key="2">
    <source>
        <dbReference type="EMBL" id="CAA2974618.1"/>
    </source>
</evidence>
<gene>
    <name evidence="2" type="ORF">OLEA9_D003318</name>
</gene>
<sequence>MPIKSDHPIVFNIQKLISKHNAMALLPDVVRFLGSESNVVHSYFASCIEKLLSIKDEGFSALLAQLVDLNQTHLLENYIEIFAIPLLPESWKKSTNALALVHLLQAFVKKSS</sequence>
<dbReference type="Gramene" id="OE9D003318T1">
    <property type="protein sequence ID" value="OE9D003318C1"/>
    <property type="gene ID" value="OE9D003318"/>
</dbReference>
<dbReference type="GO" id="GO:0031267">
    <property type="term" value="F:small GTPase binding"/>
    <property type="evidence" value="ECO:0007669"/>
    <property type="project" value="InterPro"/>
</dbReference>
<protein>
    <submittedName>
        <fullName evidence="2">Exportin-2-like</fullName>
    </submittedName>
</protein>
<dbReference type="AlphaFoldDB" id="A0A8S0R736"/>
<comment type="caution">
    <text evidence="2">The sequence shown here is derived from an EMBL/GenBank/DDBJ whole genome shotgun (WGS) entry which is preliminary data.</text>
</comment>